<keyword evidence="3" id="KW-1185">Reference proteome</keyword>
<gene>
    <name evidence="2" type="ORF">VNO77_25639</name>
</gene>
<organism evidence="2 3">
    <name type="scientific">Canavalia gladiata</name>
    <name type="common">Sword bean</name>
    <name type="synonym">Dolichos gladiatus</name>
    <dbReference type="NCBI Taxonomy" id="3824"/>
    <lineage>
        <taxon>Eukaryota</taxon>
        <taxon>Viridiplantae</taxon>
        <taxon>Streptophyta</taxon>
        <taxon>Embryophyta</taxon>
        <taxon>Tracheophyta</taxon>
        <taxon>Spermatophyta</taxon>
        <taxon>Magnoliopsida</taxon>
        <taxon>eudicotyledons</taxon>
        <taxon>Gunneridae</taxon>
        <taxon>Pentapetalae</taxon>
        <taxon>rosids</taxon>
        <taxon>fabids</taxon>
        <taxon>Fabales</taxon>
        <taxon>Fabaceae</taxon>
        <taxon>Papilionoideae</taxon>
        <taxon>50 kb inversion clade</taxon>
        <taxon>NPAAA clade</taxon>
        <taxon>indigoferoid/millettioid clade</taxon>
        <taxon>Phaseoleae</taxon>
        <taxon>Canavalia</taxon>
    </lineage>
</organism>
<proteinExistence type="predicted"/>
<evidence type="ECO:0000313" key="3">
    <source>
        <dbReference type="Proteomes" id="UP001367508"/>
    </source>
</evidence>
<feature type="compositionally biased region" description="Polar residues" evidence="1">
    <location>
        <begin position="1"/>
        <end position="12"/>
    </location>
</feature>
<protein>
    <submittedName>
        <fullName evidence="2">Uncharacterized protein</fullName>
    </submittedName>
</protein>
<feature type="compositionally biased region" description="Basic and acidic residues" evidence="1">
    <location>
        <begin position="49"/>
        <end position="59"/>
    </location>
</feature>
<reference evidence="2 3" key="1">
    <citation type="submission" date="2024-01" db="EMBL/GenBank/DDBJ databases">
        <title>The genomes of 5 underutilized Papilionoideae crops provide insights into root nodulation and disease resistanc.</title>
        <authorList>
            <person name="Jiang F."/>
        </authorList>
    </citation>
    <scope>NUCLEOTIDE SEQUENCE [LARGE SCALE GENOMIC DNA]</scope>
    <source>
        <strain evidence="2">LVBAO_FW01</strain>
        <tissue evidence="2">Leaves</tissue>
    </source>
</reference>
<comment type="caution">
    <text evidence="2">The sequence shown here is derived from an EMBL/GenBank/DDBJ whole genome shotgun (WGS) entry which is preliminary data.</text>
</comment>
<accession>A0AAN9QB39</accession>
<evidence type="ECO:0000313" key="2">
    <source>
        <dbReference type="EMBL" id="KAK7331415.1"/>
    </source>
</evidence>
<sequence>MWEATSAENSMECNEWEDEEYNHDPPKLSKGKAQILWKLELGIRVLTEDDRGGAERSIGEEGAGEVQR</sequence>
<feature type="region of interest" description="Disordered" evidence="1">
    <location>
        <begin position="1"/>
        <end position="28"/>
    </location>
</feature>
<feature type="region of interest" description="Disordered" evidence="1">
    <location>
        <begin position="49"/>
        <end position="68"/>
    </location>
</feature>
<evidence type="ECO:0000256" key="1">
    <source>
        <dbReference type="SAM" id="MobiDB-lite"/>
    </source>
</evidence>
<name>A0AAN9QB39_CANGL</name>
<dbReference type="Proteomes" id="UP001367508">
    <property type="component" value="Unassembled WGS sequence"/>
</dbReference>
<dbReference type="EMBL" id="JAYMYQ010000005">
    <property type="protein sequence ID" value="KAK7331415.1"/>
    <property type="molecule type" value="Genomic_DNA"/>
</dbReference>
<dbReference type="AlphaFoldDB" id="A0AAN9QB39"/>